<feature type="domain" description="Metallo-beta-lactamase" evidence="6">
    <location>
        <begin position="31"/>
        <end position="237"/>
    </location>
</feature>
<dbReference type="PANTHER" id="PTHR42978:SF2">
    <property type="entry name" value="102 KBASES UNSTABLE REGION: FROM 1 TO 119443"/>
    <property type="match status" value="1"/>
</dbReference>
<dbReference type="AlphaFoldDB" id="A0AAW9S3T8"/>
<gene>
    <name evidence="7" type="ORF">V3328_23435</name>
</gene>
<evidence type="ECO:0000313" key="8">
    <source>
        <dbReference type="Proteomes" id="UP001378188"/>
    </source>
</evidence>
<proteinExistence type="inferred from homology"/>
<dbReference type="InterPro" id="IPR051013">
    <property type="entry name" value="MBL_superfamily_lactonases"/>
</dbReference>
<dbReference type="EMBL" id="JAZHOF010000012">
    <property type="protein sequence ID" value="MEJ8574451.1"/>
    <property type="molecule type" value="Genomic_DNA"/>
</dbReference>
<evidence type="ECO:0000313" key="7">
    <source>
        <dbReference type="EMBL" id="MEJ8574451.1"/>
    </source>
</evidence>
<evidence type="ECO:0000256" key="2">
    <source>
        <dbReference type="ARBA" id="ARBA00007749"/>
    </source>
</evidence>
<comment type="caution">
    <text evidence="7">The sequence shown here is derived from an EMBL/GenBank/DDBJ whole genome shotgun (WGS) entry which is preliminary data.</text>
</comment>
<dbReference type="InterPro" id="IPR001279">
    <property type="entry name" value="Metallo-B-lactamas"/>
</dbReference>
<dbReference type="CDD" id="cd07729">
    <property type="entry name" value="AHL_lactonase_MBL-fold"/>
    <property type="match status" value="1"/>
</dbReference>
<dbReference type="Pfam" id="PF00753">
    <property type="entry name" value="Lactamase_B"/>
    <property type="match status" value="1"/>
</dbReference>
<dbReference type="GO" id="GO:0016787">
    <property type="term" value="F:hydrolase activity"/>
    <property type="evidence" value="ECO:0007669"/>
    <property type="project" value="UniProtKB-KW"/>
</dbReference>
<dbReference type="GO" id="GO:0046872">
    <property type="term" value="F:metal ion binding"/>
    <property type="evidence" value="ECO:0007669"/>
    <property type="project" value="UniProtKB-KW"/>
</dbReference>
<dbReference type="PANTHER" id="PTHR42978">
    <property type="entry name" value="QUORUM-QUENCHING LACTONASE YTNP-RELATED-RELATED"/>
    <property type="match status" value="1"/>
</dbReference>
<dbReference type="RefSeq" id="WP_340332153.1">
    <property type="nucleotide sequence ID" value="NZ_JAZHOF010000012.1"/>
</dbReference>
<organism evidence="7 8">
    <name type="scientific">Microbaculum marinum</name>
    <dbReference type="NCBI Taxonomy" id="1764581"/>
    <lineage>
        <taxon>Bacteria</taxon>
        <taxon>Pseudomonadati</taxon>
        <taxon>Pseudomonadota</taxon>
        <taxon>Alphaproteobacteria</taxon>
        <taxon>Hyphomicrobiales</taxon>
        <taxon>Tepidamorphaceae</taxon>
        <taxon>Microbaculum</taxon>
    </lineage>
</organism>
<protein>
    <submittedName>
        <fullName evidence="7">N-acyl homoserine lactonase family protein</fullName>
    </submittedName>
</protein>
<reference evidence="7 8" key="1">
    <citation type="submission" date="2024-02" db="EMBL/GenBank/DDBJ databases">
        <title>Genome analysis and characterization of Microbaculum marinisediminis sp. nov., isolated from marine sediment.</title>
        <authorList>
            <person name="Du Z.-J."/>
            <person name="Ye Y.-Q."/>
            <person name="Zhang Z.-R."/>
            <person name="Yuan S.-M."/>
            <person name="Zhang X.-Y."/>
        </authorList>
    </citation>
    <scope>NUCLEOTIDE SEQUENCE [LARGE SCALE GENOMIC DNA]</scope>
    <source>
        <strain evidence="7 8">SDUM1044001</strain>
    </source>
</reference>
<comment type="similarity">
    <text evidence="2">Belongs to the metallo-beta-lactamase superfamily.</text>
</comment>
<dbReference type="Gene3D" id="3.60.15.10">
    <property type="entry name" value="Ribonuclease Z/Hydroxyacylglutathione hydrolase-like"/>
    <property type="match status" value="1"/>
</dbReference>
<keyword evidence="3" id="KW-0479">Metal-binding</keyword>
<comment type="cofactor">
    <cofactor evidence="1">
        <name>Zn(2+)</name>
        <dbReference type="ChEBI" id="CHEBI:29105"/>
    </cofactor>
</comment>
<keyword evidence="5" id="KW-0862">Zinc</keyword>
<dbReference type="InterPro" id="IPR036866">
    <property type="entry name" value="RibonucZ/Hydroxyglut_hydro"/>
</dbReference>
<dbReference type="SMART" id="SM00849">
    <property type="entry name" value="Lactamase_B"/>
    <property type="match status" value="1"/>
</dbReference>
<dbReference type="SUPFAM" id="SSF56281">
    <property type="entry name" value="Metallo-hydrolase/oxidoreductase"/>
    <property type="match status" value="1"/>
</dbReference>
<keyword evidence="8" id="KW-1185">Reference proteome</keyword>
<name>A0AAW9S3T8_9HYPH</name>
<evidence type="ECO:0000259" key="6">
    <source>
        <dbReference type="SMART" id="SM00849"/>
    </source>
</evidence>
<keyword evidence="4" id="KW-0378">Hydrolase</keyword>
<accession>A0AAW9S3T8</accession>
<sequence length="253" mass="27277">MKMHALSGGRLRVRKSVYDADADRGATMELPVSAFLLRHPQGNVLFDAGYHPAAAEDAAARWGGMARIMAPIAAADDTVVDNLRDVGVGPEDVDLVICSHLHSDHCGCTAFFTRATLLCHASELAAARAPDSDRSGYVRDDWDQPLPLQEIDAEHDVFGDNRIVVVPLPGHTPGTVAAHVELDRSGSFLLASDAVSFRDNLEQGTVPRNTWNVEEATRSLALVRRIAADGATVLFGHDDAQWSTLKKGADAYE</sequence>
<dbReference type="Proteomes" id="UP001378188">
    <property type="component" value="Unassembled WGS sequence"/>
</dbReference>
<evidence type="ECO:0000256" key="1">
    <source>
        <dbReference type="ARBA" id="ARBA00001947"/>
    </source>
</evidence>
<evidence type="ECO:0000256" key="5">
    <source>
        <dbReference type="ARBA" id="ARBA00022833"/>
    </source>
</evidence>
<evidence type="ECO:0000256" key="4">
    <source>
        <dbReference type="ARBA" id="ARBA00022801"/>
    </source>
</evidence>
<evidence type="ECO:0000256" key="3">
    <source>
        <dbReference type="ARBA" id="ARBA00022723"/>
    </source>
</evidence>